<dbReference type="Gene3D" id="3.40.800.10">
    <property type="entry name" value="Ureohydrolase domain"/>
    <property type="match status" value="1"/>
</dbReference>
<comment type="similarity">
    <text evidence="10 11">Belongs to the arginase family.</text>
</comment>
<evidence type="ECO:0000256" key="10">
    <source>
        <dbReference type="PROSITE-ProRule" id="PRU00742"/>
    </source>
</evidence>
<evidence type="ECO:0000256" key="5">
    <source>
        <dbReference type="ARBA" id="ARBA00022503"/>
    </source>
</evidence>
<dbReference type="PROSITE" id="PS51409">
    <property type="entry name" value="ARGINASE_2"/>
    <property type="match status" value="1"/>
</dbReference>
<dbReference type="GO" id="GO:0005634">
    <property type="term" value="C:nucleus"/>
    <property type="evidence" value="ECO:0007669"/>
    <property type="project" value="TreeGrafter"/>
</dbReference>
<dbReference type="GO" id="GO:0004053">
    <property type="term" value="F:arginase activity"/>
    <property type="evidence" value="ECO:0007669"/>
    <property type="project" value="UniProtKB-EC"/>
</dbReference>
<dbReference type="UniPathway" id="UPA00158">
    <property type="reaction ID" value="UER00270"/>
</dbReference>
<dbReference type="GO" id="GO:0030145">
    <property type="term" value="F:manganese ion binding"/>
    <property type="evidence" value="ECO:0007669"/>
    <property type="project" value="TreeGrafter"/>
</dbReference>
<evidence type="ECO:0000256" key="2">
    <source>
        <dbReference type="ARBA" id="ARBA00005098"/>
    </source>
</evidence>
<evidence type="ECO:0000256" key="6">
    <source>
        <dbReference type="ARBA" id="ARBA00022723"/>
    </source>
</evidence>
<dbReference type="InterPro" id="IPR006035">
    <property type="entry name" value="Ureohydrolase"/>
</dbReference>
<accession>A0A8F2W4E2</accession>
<comment type="cofactor">
    <cofactor evidence="1">
        <name>Mn(2+)</name>
        <dbReference type="ChEBI" id="CHEBI:29035"/>
    </cofactor>
</comment>
<comment type="catalytic activity">
    <reaction evidence="9">
        <text>L-arginine + H2O = urea + L-ornithine</text>
        <dbReference type="Rhea" id="RHEA:20569"/>
        <dbReference type="ChEBI" id="CHEBI:15377"/>
        <dbReference type="ChEBI" id="CHEBI:16199"/>
        <dbReference type="ChEBI" id="CHEBI:32682"/>
        <dbReference type="ChEBI" id="CHEBI:46911"/>
        <dbReference type="EC" id="3.5.3.1"/>
    </reaction>
</comment>
<evidence type="ECO:0000256" key="7">
    <source>
        <dbReference type="ARBA" id="ARBA00022801"/>
    </source>
</evidence>
<dbReference type="GO" id="GO:0006525">
    <property type="term" value="P:arginine metabolic process"/>
    <property type="evidence" value="ECO:0007669"/>
    <property type="project" value="UniProtKB-KW"/>
</dbReference>
<evidence type="ECO:0000256" key="3">
    <source>
        <dbReference type="ARBA" id="ARBA00012168"/>
    </source>
</evidence>
<feature type="region of interest" description="Disordered" evidence="12">
    <location>
        <begin position="316"/>
        <end position="355"/>
    </location>
</feature>
<feature type="compositionally biased region" description="Polar residues" evidence="12">
    <location>
        <begin position="339"/>
        <end position="355"/>
    </location>
</feature>
<dbReference type="PRINTS" id="PR00116">
    <property type="entry name" value="ARGINASE"/>
</dbReference>
<evidence type="ECO:0000256" key="8">
    <source>
        <dbReference type="ARBA" id="ARBA00023211"/>
    </source>
</evidence>
<evidence type="ECO:0000256" key="1">
    <source>
        <dbReference type="ARBA" id="ARBA00001936"/>
    </source>
</evidence>
<dbReference type="PROSITE" id="PS01053">
    <property type="entry name" value="ARGINASE_1"/>
    <property type="match status" value="1"/>
</dbReference>
<dbReference type="EC" id="3.5.3.1" evidence="3"/>
<dbReference type="NCBIfam" id="TIGR01229">
    <property type="entry name" value="rocF_arginase"/>
    <property type="match status" value="1"/>
</dbReference>
<evidence type="ECO:0000313" key="13">
    <source>
        <dbReference type="EMBL" id="QWW25509.1"/>
    </source>
</evidence>
<sequence>MTTPDYKFHPQRKSTIITAPFSGGQPKGGVDLGPKYILEAGFEKQLQGLGWNTSVTHPLEGHTFEQFKTNDKDSYGVKNTKIVSDCNKLIFEACLDAHKANSLPVVIGGDHSIGTATVAAALENNPDTCVLWIDAHADINSPKTTDSGNLHGCPMSFVLGIDKESYPPEFSWVPSKLKPGKIAYIGLRDVDAGEKAILKKYNIPAFSMYHVDKYGIGKVVEMALDKVNPDRKFPIHLSYDVDAIDPSFTPATGTRVEGGLTLREGLFVAEDVAQTGLLSSLDVVETNPLLGEHENHVLDTVSAACAIGRCAMGETQGELVSSPRKESEGDAIKTADAPSETTKSDNSIDGGQIGNTNDHVTEEALDVIVKVLEAHLQPYTVGNVVLHLLKKQKAKLAQAAAHKEKPHYLRTQPAKILFCCLAYTLVMLWFKRSNLSHGDFSGAILEAITYLVCVEVLRVMPYFVLMYARQGQLDLVFEWRVLLCLIVATVYHTLVAGKSPWLTILKAGAIFLCTVFVDVYSEAVGLIMEIYGLGNSGTDQHSGLALAGD</sequence>
<evidence type="ECO:0000256" key="11">
    <source>
        <dbReference type="RuleBase" id="RU003684"/>
    </source>
</evidence>
<feature type="compositionally biased region" description="Basic and acidic residues" evidence="12">
    <location>
        <begin position="323"/>
        <end position="333"/>
    </location>
</feature>
<gene>
    <name evidence="13" type="ORF">CA7LBN_004396</name>
</gene>
<comment type="pathway">
    <text evidence="2">Nitrogen metabolism; urea cycle; L-ornithine and urea from L-arginine: step 1/1.</text>
</comment>
<dbReference type="InterPro" id="IPR020855">
    <property type="entry name" value="Ureohydrolase_Mn_BS"/>
</dbReference>
<dbReference type="FunFam" id="3.40.800.10:FF:000012">
    <property type="entry name" value="Arginase"/>
    <property type="match status" value="1"/>
</dbReference>
<dbReference type="InterPro" id="IPR023696">
    <property type="entry name" value="Ureohydrolase_dom_sf"/>
</dbReference>
<name>A0A8F2W4E2_CANAR</name>
<keyword evidence="8" id="KW-0464">Manganese</keyword>
<keyword evidence="6" id="KW-0479">Metal-binding</keyword>
<dbReference type="EMBL" id="CP076754">
    <property type="protein sequence ID" value="QWW25509.1"/>
    <property type="molecule type" value="Genomic_DNA"/>
</dbReference>
<dbReference type="PANTHER" id="PTHR43782:SF3">
    <property type="entry name" value="ARGINASE"/>
    <property type="match status" value="1"/>
</dbReference>
<dbReference type="SUPFAM" id="SSF52768">
    <property type="entry name" value="Arginase/deacetylase"/>
    <property type="match status" value="1"/>
</dbReference>
<dbReference type="AlphaFoldDB" id="A0A8F2W4E2"/>
<dbReference type="Proteomes" id="UP000825438">
    <property type="component" value="Chromosome VI"/>
</dbReference>
<evidence type="ECO:0000256" key="4">
    <source>
        <dbReference type="ARBA" id="ARBA00018123"/>
    </source>
</evidence>
<keyword evidence="7 11" id="KW-0378">Hydrolase</keyword>
<reference evidence="13" key="1">
    <citation type="submission" date="2021-06" db="EMBL/GenBank/DDBJ databases">
        <title>Candida auris outbreak in lebanese hospital.</title>
        <authorList>
            <person name="Finianos M."/>
        </authorList>
    </citation>
    <scope>NUCLEOTIDE SEQUENCE</scope>
    <source>
        <strain evidence="13">CA7LBN</strain>
    </source>
</reference>
<dbReference type="CDD" id="cd09989">
    <property type="entry name" value="Arginase"/>
    <property type="match status" value="1"/>
</dbReference>
<dbReference type="GO" id="GO:0005829">
    <property type="term" value="C:cytosol"/>
    <property type="evidence" value="ECO:0007669"/>
    <property type="project" value="TreeGrafter"/>
</dbReference>
<dbReference type="GO" id="GO:0000050">
    <property type="term" value="P:urea cycle"/>
    <property type="evidence" value="ECO:0007669"/>
    <property type="project" value="UniProtKB-UniPathway"/>
</dbReference>
<dbReference type="InterPro" id="IPR014033">
    <property type="entry name" value="Arginase"/>
</dbReference>
<proteinExistence type="inferred from homology"/>
<organism evidence="13">
    <name type="scientific">Candidozyma auris</name>
    <name type="common">Yeast</name>
    <name type="synonym">Candida auris</name>
    <dbReference type="NCBI Taxonomy" id="498019"/>
    <lineage>
        <taxon>Eukaryota</taxon>
        <taxon>Fungi</taxon>
        <taxon>Dikarya</taxon>
        <taxon>Ascomycota</taxon>
        <taxon>Saccharomycotina</taxon>
        <taxon>Pichiomycetes</taxon>
        <taxon>Metschnikowiaceae</taxon>
        <taxon>Candidozyma</taxon>
    </lineage>
</organism>
<protein>
    <recommendedName>
        <fullName evidence="4">Arginase</fullName>
        <ecNumber evidence="3">3.5.3.1</ecNumber>
    </recommendedName>
</protein>
<evidence type="ECO:0000256" key="12">
    <source>
        <dbReference type="SAM" id="MobiDB-lite"/>
    </source>
</evidence>
<evidence type="ECO:0000256" key="9">
    <source>
        <dbReference type="ARBA" id="ARBA00047391"/>
    </source>
</evidence>
<dbReference type="PANTHER" id="PTHR43782">
    <property type="entry name" value="ARGINASE"/>
    <property type="match status" value="1"/>
</dbReference>
<keyword evidence="5" id="KW-0056">Arginine metabolism</keyword>
<dbReference type="Pfam" id="PF00491">
    <property type="entry name" value="Arginase"/>
    <property type="match status" value="1"/>
</dbReference>